<reference evidence="3" key="1">
    <citation type="submission" date="2013-02" db="EMBL/GenBank/DDBJ databases">
        <authorList>
            <consortium name="The Broad Institute Genome Sequencing Platform"/>
            <person name="Cuomo C."/>
            <person name="Becnel J."/>
            <person name="Sanscrainte N."/>
            <person name="Walker B."/>
            <person name="Young S.K."/>
            <person name="Zeng Q."/>
            <person name="Gargeya S."/>
            <person name="Fitzgerald M."/>
            <person name="Haas B."/>
            <person name="Abouelleil A."/>
            <person name="Alvarado L."/>
            <person name="Arachchi H.M."/>
            <person name="Berlin A.M."/>
            <person name="Chapman S.B."/>
            <person name="Dewar J."/>
            <person name="Goldberg J."/>
            <person name="Griggs A."/>
            <person name="Gujja S."/>
            <person name="Hansen M."/>
            <person name="Howarth C."/>
            <person name="Imamovic A."/>
            <person name="Larimer J."/>
            <person name="McCowan C."/>
            <person name="Murphy C."/>
            <person name="Neiman D."/>
            <person name="Pearson M."/>
            <person name="Priest M."/>
            <person name="Roberts A."/>
            <person name="Saif S."/>
            <person name="Shea T."/>
            <person name="Sisk P."/>
            <person name="Sykes S."/>
            <person name="Wortman J."/>
            <person name="Nusbaum C."/>
            <person name="Birren B."/>
        </authorList>
    </citation>
    <scope>NUCLEOTIDE SEQUENCE [LARGE SCALE GENOMIC DNA]</scope>
    <source>
        <strain evidence="3">PRA339</strain>
    </source>
</reference>
<dbReference type="OrthoDB" id="2195477at2759"/>
<reference evidence="2 3" key="2">
    <citation type="submission" date="2014-03" db="EMBL/GenBank/DDBJ databases">
        <title>The Genome Sequence of Anncaliia algerae insect isolate PRA339.</title>
        <authorList>
            <consortium name="The Broad Institute Genome Sequencing Platform"/>
            <consortium name="The Broad Institute Genome Sequencing Center for Infectious Disease"/>
            <person name="Cuomo C."/>
            <person name="Becnel J."/>
            <person name="Sanscrainte N."/>
            <person name="Walker B."/>
            <person name="Young S.K."/>
            <person name="Zeng Q."/>
            <person name="Gargeya S."/>
            <person name="Fitzgerald M."/>
            <person name="Haas B."/>
            <person name="Abouelleil A."/>
            <person name="Alvarado L."/>
            <person name="Arachchi H.M."/>
            <person name="Berlin A.M."/>
            <person name="Chapman S.B."/>
            <person name="Dewar J."/>
            <person name="Goldberg J."/>
            <person name="Griggs A."/>
            <person name="Gujja S."/>
            <person name="Hansen M."/>
            <person name="Howarth C."/>
            <person name="Imamovic A."/>
            <person name="Larimer J."/>
            <person name="McCowan C."/>
            <person name="Murphy C."/>
            <person name="Neiman D."/>
            <person name="Pearson M."/>
            <person name="Priest M."/>
            <person name="Roberts A."/>
            <person name="Saif S."/>
            <person name="Shea T."/>
            <person name="Sisk P."/>
            <person name="Sykes S."/>
            <person name="Wortman J."/>
            <person name="Nusbaum C."/>
            <person name="Birren B."/>
        </authorList>
    </citation>
    <scope>NUCLEOTIDE SEQUENCE [LARGE SCALE GENOMIC DNA]</scope>
    <source>
        <strain evidence="2 3">PRA339</strain>
    </source>
</reference>
<evidence type="ECO:0000313" key="2">
    <source>
        <dbReference type="EMBL" id="KCZ81713.1"/>
    </source>
</evidence>
<dbReference type="Pfam" id="PF12762">
    <property type="entry name" value="DDE_Tnp_IS1595"/>
    <property type="match status" value="1"/>
</dbReference>
<accession>A0A059F361</accession>
<dbReference type="PANTHER" id="PTHR47163">
    <property type="entry name" value="DDE_TNP_IS1595 DOMAIN-CONTAINING PROTEIN"/>
    <property type="match status" value="1"/>
</dbReference>
<proteinExistence type="predicted"/>
<organism evidence="2 3">
    <name type="scientific">Anncaliia algerae PRA339</name>
    <dbReference type="NCBI Taxonomy" id="1288291"/>
    <lineage>
        <taxon>Eukaryota</taxon>
        <taxon>Fungi</taxon>
        <taxon>Fungi incertae sedis</taxon>
        <taxon>Microsporidia</taxon>
        <taxon>Tubulinosematoidea</taxon>
        <taxon>Tubulinosematidae</taxon>
        <taxon>Anncaliia</taxon>
    </lineage>
</organism>
<dbReference type="Proteomes" id="UP000030655">
    <property type="component" value="Unassembled WGS sequence"/>
</dbReference>
<evidence type="ECO:0000259" key="1">
    <source>
        <dbReference type="Pfam" id="PF12762"/>
    </source>
</evidence>
<name>A0A059F361_9MICR</name>
<dbReference type="InterPro" id="IPR053164">
    <property type="entry name" value="IS1016-like_transposase"/>
</dbReference>
<gene>
    <name evidence="2" type="ORF">H312_00891</name>
</gene>
<dbReference type="HOGENOM" id="CLU_044348_0_0_1"/>
<dbReference type="VEuPathDB" id="MicrosporidiaDB:H312_00891"/>
<feature type="domain" description="ISXO2-like transposase" evidence="1">
    <location>
        <begin position="144"/>
        <end position="220"/>
    </location>
</feature>
<dbReference type="EMBL" id="KK365138">
    <property type="protein sequence ID" value="KCZ81713.1"/>
    <property type="molecule type" value="Genomic_DNA"/>
</dbReference>
<protein>
    <recommendedName>
        <fullName evidence="1">ISXO2-like transposase domain-containing protein</fullName>
    </recommendedName>
</protein>
<dbReference type="PANTHER" id="PTHR47163:SF2">
    <property type="entry name" value="SI:DKEY-17M8.2"/>
    <property type="match status" value="1"/>
</dbReference>
<evidence type="ECO:0000313" key="3">
    <source>
        <dbReference type="Proteomes" id="UP000030655"/>
    </source>
</evidence>
<sequence>MSFELNFMVPLLASSNVEILNYFRSKNILKSTERCDFCDIGMKQVVANRIMDKFVWKCLHKTCLKYKTTKSIRSNSFLAKYRISLQQCLSLLYKFFKDNSVSEVSKENEINLKTVIKFFDEIRGIIKTFYNGLDLRLGGENIIVQIDESMFCHKPKNHRGRATSREIWVWGCVDTSFIPAKGHMCIVPDRTQSTLLNKIHEIIKPGTIIWSDEWRGYLNLRH</sequence>
<dbReference type="InterPro" id="IPR024445">
    <property type="entry name" value="Tnp_ISXO2-like"/>
</dbReference>
<keyword evidence="3" id="KW-1185">Reference proteome</keyword>
<feature type="non-terminal residue" evidence="2">
    <location>
        <position position="222"/>
    </location>
</feature>
<dbReference type="AlphaFoldDB" id="A0A059F361"/>